<dbReference type="PANTHER" id="PTHR38589:SF1">
    <property type="entry name" value="BLR0621 PROTEIN"/>
    <property type="match status" value="1"/>
</dbReference>
<evidence type="ECO:0000256" key="2">
    <source>
        <dbReference type="ARBA" id="ARBA00005992"/>
    </source>
</evidence>
<reference evidence="9" key="1">
    <citation type="submission" date="2021-01" db="EMBL/GenBank/DDBJ databases">
        <title>Rhizobium sp. strain KVB221 16S ribosomal RNA gene Genome sequencing and assembly.</title>
        <authorList>
            <person name="Kang M."/>
        </authorList>
    </citation>
    <scope>NUCLEOTIDE SEQUENCE</scope>
    <source>
        <strain evidence="9">KVB221</strain>
    </source>
</reference>
<dbReference type="CDD" id="cd16913">
    <property type="entry name" value="YkuD_like"/>
    <property type="match status" value="1"/>
</dbReference>
<dbReference type="GO" id="GO:0004180">
    <property type="term" value="F:carboxypeptidase activity"/>
    <property type="evidence" value="ECO:0007669"/>
    <property type="project" value="UniProtKB-ARBA"/>
</dbReference>
<comment type="caution">
    <text evidence="9">The sequence shown here is derived from an EMBL/GenBank/DDBJ whole genome shotgun (WGS) entry which is preliminary data.</text>
</comment>
<dbReference type="PROSITE" id="PS52029">
    <property type="entry name" value="LD_TPASE"/>
    <property type="match status" value="1"/>
</dbReference>
<feature type="domain" description="L,D-TPase catalytic" evidence="8">
    <location>
        <begin position="15"/>
        <end position="182"/>
    </location>
</feature>
<evidence type="ECO:0000256" key="7">
    <source>
        <dbReference type="PROSITE-ProRule" id="PRU01373"/>
    </source>
</evidence>
<evidence type="ECO:0000256" key="6">
    <source>
        <dbReference type="ARBA" id="ARBA00023316"/>
    </source>
</evidence>
<dbReference type="RefSeq" id="WP_201663495.1">
    <property type="nucleotide sequence ID" value="NZ_JAEQNC010000017.1"/>
</dbReference>
<dbReference type="GO" id="GO:0016740">
    <property type="term" value="F:transferase activity"/>
    <property type="evidence" value="ECO:0007669"/>
    <property type="project" value="UniProtKB-KW"/>
</dbReference>
<gene>
    <name evidence="9" type="ORF">JJB09_23300</name>
</gene>
<keyword evidence="5 7" id="KW-0573">Peptidoglycan synthesis</keyword>
<dbReference type="EMBL" id="JAEQNC010000017">
    <property type="protein sequence ID" value="MBL0374944.1"/>
    <property type="molecule type" value="Genomic_DNA"/>
</dbReference>
<organism evidence="9 10">
    <name type="scientific">Rhizobium setariae</name>
    <dbReference type="NCBI Taxonomy" id="2801340"/>
    <lineage>
        <taxon>Bacteria</taxon>
        <taxon>Pseudomonadati</taxon>
        <taxon>Pseudomonadota</taxon>
        <taxon>Alphaproteobacteria</taxon>
        <taxon>Hyphomicrobiales</taxon>
        <taxon>Rhizobiaceae</taxon>
        <taxon>Rhizobium/Agrobacterium group</taxon>
        <taxon>Rhizobium</taxon>
    </lineage>
</organism>
<evidence type="ECO:0000256" key="4">
    <source>
        <dbReference type="ARBA" id="ARBA00022960"/>
    </source>
</evidence>
<keyword evidence="4 7" id="KW-0133">Cell shape</keyword>
<dbReference type="InterPro" id="IPR038063">
    <property type="entry name" value="Transpep_catalytic_dom"/>
</dbReference>
<dbReference type="Proteomes" id="UP000633219">
    <property type="component" value="Unassembled WGS sequence"/>
</dbReference>
<dbReference type="GO" id="GO:0009252">
    <property type="term" value="P:peptidoglycan biosynthetic process"/>
    <property type="evidence" value="ECO:0007669"/>
    <property type="project" value="UniProtKB-KW"/>
</dbReference>
<evidence type="ECO:0000256" key="5">
    <source>
        <dbReference type="ARBA" id="ARBA00022984"/>
    </source>
</evidence>
<name>A0A936YUL2_9HYPH</name>
<keyword evidence="6 7" id="KW-0961">Cell wall biogenesis/degradation</keyword>
<dbReference type="PANTHER" id="PTHR38589">
    <property type="entry name" value="BLR0621 PROTEIN"/>
    <property type="match status" value="1"/>
</dbReference>
<keyword evidence="3" id="KW-0808">Transferase</keyword>
<sequence length="182" mass="20458">MRTSDLLPQAHIREIVVRAAPGNPRRAIVQAGHLTFPAALGRSGRTSTKKEGDGATPITTMRLLHGYYRSDRLIAPKTSLALTAIRQDMLWCDAPADASYNTLVRAPFQPSHEKMTREDHLYDICLVMDWNISSRQRNRGSAIFFHLAKPDYKPTEGCIAIRLRDMQRLLPLLGPDTVVRVL</sequence>
<protein>
    <submittedName>
        <fullName evidence="9">L,D-transpeptidase family protein</fullName>
    </submittedName>
</protein>
<evidence type="ECO:0000256" key="1">
    <source>
        <dbReference type="ARBA" id="ARBA00004752"/>
    </source>
</evidence>
<keyword evidence="10" id="KW-1185">Reference proteome</keyword>
<dbReference type="GO" id="GO:0071555">
    <property type="term" value="P:cell wall organization"/>
    <property type="evidence" value="ECO:0007669"/>
    <property type="project" value="UniProtKB-UniRule"/>
</dbReference>
<evidence type="ECO:0000313" key="9">
    <source>
        <dbReference type="EMBL" id="MBL0374944.1"/>
    </source>
</evidence>
<evidence type="ECO:0000259" key="8">
    <source>
        <dbReference type="PROSITE" id="PS52029"/>
    </source>
</evidence>
<comment type="similarity">
    <text evidence="2">Belongs to the YkuD family.</text>
</comment>
<dbReference type="SUPFAM" id="SSF141523">
    <property type="entry name" value="L,D-transpeptidase catalytic domain-like"/>
    <property type="match status" value="1"/>
</dbReference>
<dbReference type="GO" id="GO:0008360">
    <property type="term" value="P:regulation of cell shape"/>
    <property type="evidence" value="ECO:0007669"/>
    <property type="project" value="UniProtKB-UniRule"/>
</dbReference>
<dbReference type="AlphaFoldDB" id="A0A936YUL2"/>
<evidence type="ECO:0000256" key="3">
    <source>
        <dbReference type="ARBA" id="ARBA00022679"/>
    </source>
</evidence>
<comment type="pathway">
    <text evidence="1 7">Cell wall biogenesis; peptidoglycan biosynthesis.</text>
</comment>
<accession>A0A936YUL2</accession>
<dbReference type="InterPro" id="IPR005490">
    <property type="entry name" value="LD_TPept_cat_dom"/>
</dbReference>
<feature type="active site" description="Nucleophile" evidence="7">
    <location>
        <position position="158"/>
    </location>
</feature>
<proteinExistence type="inferred from homology"/>
<dbReference type="Pfam" id="PF03734">
    <property type="entry name" value="YkuD"/>
    <property type="match status" value="1"/>
</dbReference>
<feature type="active site" description="Proton donor/acceptor" evidence="7">
    <location>
        <position position="146"/>
    </location>
</feature>
<evidence type="ECO:0000313" key="10">
    <source>
        <dbReference type="Proteomes" id="UP000633219"/>
    </source>
</evidence>